<comment type="pathway">
    <text evidence="2">Purine metabolism; ppGpp biosynthesis; ppGpp from GDP: step 1/1.</text>
</comment>
<dbReference type="PROSITE" id="PS51880">
    <property type="entry name" value="TGS"/>
    <property type="match status" value="1"/>
</dbReference>
<dbReference type="CDD" id="cd04876">
    <property type="entry name" value="ACT_RelA-SpoT"/>
    <property type="match status" value="1"/>
</dbReference>
<dbReference type="Gene3D" id="3.30.460.10">
    <property type="entry name" value="Beta Polymerase, domain 2"/>
    <property type="match status" value="1"/>
</dbReference>
<dbReference type="PROSITE" id="PS51671">
    <property type="entry name" value="ACT"/>
    <property type="match status" value="1"/>
</dbReference>
<dbReference type="GO" id="GO:0015970">
    <property type="term" value="P:guanosine tetraphosphate biosynthetic process"/>
    <property type="evidence" value="ECO:0007669"/>
    <property type="project" value="UniProtKB-UniPathway"/>
</dbReference>
<protein>
    <recommendedName>
        <fullName evidence="3">guanosine-3',5'-bis(diphosphate) 3'-diphosphatase</fullName>
        <ecNumber evidence="3">3.1.7.2</ecNumber>
    </recommendedName>
</protein>
<dbReference type="GO" id="GO:0008893">
    <property type="term" value="F:guanosine-3',5'-bis(diphosphate) 3'-diphosphatase activity"/>
    <property type="evidence" value="ECO:0007669"/>
    <property type="project" value="UniProtKB-EC"/>
</dbReference>
<dbReference type="Pfam" id="PF13328">
    <property type="entry name" value="HD_4"/>
    <property type="match status" value="1"/>
</dbReference>
<dbReference type="Gene3D" id="3.30.70.260">
    <property type="match status" value="1"/>
</dbReference>
<dbReference type="SUPFAM" id="SSF81271">
    <property type="entry name" value="TGS-like"/>
    <property type="match status" value="1"/>
</dbReference>
<dbReference type="Pfam" id="PF04607">
    <property type="entry name" value="RelA_SpoT"/>
    <property type="match status" value="1"/>
</dbReference>
<dbReference type="FunFam" id="3.30.460.10:FF:000001">
    <property type="entry name" value="GTP pyrophosphokinase RelA"/>
    <property type="match status" value="1"/>
</dbReference>
<dbReference type="SUPFAM" id="SSF55021">
    <property type="entry name" value="ACT-like"/>
    <property type="match status" value="1"/>
</dbReference>
<dbReference type="AlphaFoldDB" id="A0A520MWM8"/>
<comment type="caution">
    <text evidence="9">The sequence shown here is derived from an EMBL/GenBank/DDBJ whole genome shotgun (WGS) entry which is preliminary data.</text>
</comment>
<proteinExistence type="inferred from homology"/>
<comment type="catalytic activity">
    <reaction evidence="4">
        <text>guanosine 3',5'-bis(diphosphate) + H2O = GDP + diphosphate + H(+)</text>
        <dbReference type="Rhea" id="RHEA:14253"/>
        <dbReference type="ChEBI" id="CHEBI:15377"/>
        <dbReference type="ChEBI" id="CHEBI:15378"/>
        <dbReference type="ChEBI" id="CHEBI:33019"/>
        <dbReference type="ChEBI" id="CHEBI:58189"/>
        <dbReference type="ChEBI" id="CHEBI:77828"/>
        <dbReference type="EC" id="3.1.7.2"/>
    </reaction>
</comment>
<dbReference type="CDD" id="cd00077">
    <property type="entry name" value="HDc"/>
    <property type="match status" value="1"/>
</dbReference>
<dbReference type="Pfam" id="PF19296">
    <property type="entry name" value="RelA_AH_RIS"/>
    <property type="match status" value="1"/>
</dbReference>
<dbReference type="UniPathway" id="UPA00908">
    <property type="reaction ID" value="UER00886"/>
</dbReference>
<dbReference type="SMART" id="SM00471">
    <property type="entry name" value="HDc"/>
    <property type="match status" value="1"/>
</dbReference>
<dbReference type="SUPFAM" id="SSF109604">
    <property type="entry name" value="HD-domain/PDEase-like"/>
    <property type="match status" value="1"/>
</dbReference>
<dbReference type="CDD" id="cd05399">
    <property type="entry name" value="NT_Rel-Spo_like"/>
    <property type="match status" value="1"/>
</dbReference>
<evidence type="ECO:0000259" key="6">
    <source>
        <dbReference type="PROSITE" id="PS51671"/>
    </source>
</evidence>
<dbReference type="PANTHER" id="PTHR21262">
    <property type="entry name" value="GUANOSINE-3',5'-BIS DIPHOSPHATE 3'-PYROPHOSPHOHYDROLASE"/>
    <property type="match status" value="1"/>
</dbReference>
<evidence type="ECO:0000313" key="10">
    <source>
        <dbReference type="Proteomes" id="UP000315825"/>
    </source>
</evidence>
<dbReference type="InterPro" id="IPR006674">
    <property type="entry name" value="HD_domain"/>
</dbReference>
<dbReference type="InterPro" id="IPR012676">
    <property type="entry name" value="TGS-like"/>
</dbReference>
<evidence type="ECO:0000256" key="3">
    <source>
        <dbReference type="ARBA" id="ARBA00024387"/>
    </source>
</evidence>
<dbReference type="InterPro" id="IPR043519">
    <property type="entry name" value="NT_sf"/>
</dbReference>
<dbReference type="InterPro" id="IPR012675">
    <property type="entry name" value="Beta-grasp_dom_sf"/>
</dbReference>
<gene>
    <name evidence="9" type="ORF">EVA92_04775</name>
</gene>
<dbReference type="FunFam" id="1.10.3210.10:FF:000001">
    <property type="entry name" value="GTP pyrophosphokinase RelA"/>
    <property type="match status" value="1"/>
</dbReference>
<dbReference type="Gene3D" id="1.10.3210.10">
    <property type="entry name" value="Hypothetical protein af1432"/>
    <property type="match status" value="1"/>
</dbReference>
<dbReference type="SUPFAM" id="SSF81301">
    <property type="entry name" value="Nucleotidyltransferase"/>
    <property type="match status" value="1"/>
</dbReference>
<dbReference type="InterPro" id="IPR004095">
    <property type="entry name" value="TGS"/>
</dbReference>
<evidence type="ECO:0000313" key="9">
    <source>
        <dbReference type="EMBL" id="RZO25623.1"/>
    </source>
</evidence>
<dbReference type="GO" id="GO:0008728">
    <property type="term" value="F:GTP diphosphokinase activity"/>
    <property type="evidence" value="ECO:0007669"/>
    <property type="project" value="TreeGrafter"/>
</dbReference>
<keyword evidence="1 9" id="KW-0378">Hydrolase</keyword>
<evidence type="ECO:0000256" key="2">
    <source>
        <dbReference type="ARBA" id="ARBA00024329"/>
    </source>
</evidence>
<dbReference type="InterPro" id="IPR007685">
    <property type="entry name" value="RelA_SpoT"/>
</dbReference>
<dbReference type="Proteomes" id="UP000315825">
    <property type="component" value="Unassembled WGS sequence"/>
</dbReference>
<organism evidence="9 10">
    <name type="scientific">SAR86 cluster bacterium</name>
    <dbReference type="NCBI Taxonomy" id="2030880"/>
    <lineage>
        <taxon>Bacteria</taxon>
        <taxon>Pseudomonadati</taxon>
        <taxon>Pseudomonadota</taxon>
        <taxon>Gammaproteobacteria</taxon>
        <taxon>SAR86 cluster</taxon>
    </lineage>
</organism>
<dbReference type="SMART" id="SM00954">
    <property type="entry name" value="RelA_SpoT"/>
    <property type="match status" value="1"/>
</dbReference>
<evidence type="ECO:0000259" key="8">
    <source>
        <dbReference type="PROSITE" id="PS51880"/>
    </source>
</evidence>
<comment type="function">
    <text evidence="5">In eubacteria ppGpp (guanosine 3'-diphosphate 5'-diphosphate) is a mediator of the stringent response that coordinates a variety of cellular activities in response to changes in nutritional abundance.</text>
</comment>
<dbReference type="PROSITE" id="PS51831">
    <property type="entry name" value="HD"/>
    <property type="match status" value="1"/>
</dbReference>
<dbReference type="FunFam" id="3.10.20.30:FF:000002">
    <property type="entry name" value="GTP pyrophosphokinase (RelA/SpoT)"/>
    <property type="match status" value="1"/>
</dbReference>
<dbReference type="GO" id="GO:0005886">
    <property type="term" value="C:plasma membrane"/>
    <property type="evidence" value="ECO:0007669"/>
    <property type="project" value="TreeGrafter"/>
</dbReference>
<evidence type="ECO:0000256" key="5">
    <source>
        <dbReference type="RuleBase" id="RU003847"/>
    </source>
</evidence>
<dbReference type="PANTHER" id="PTHR21262:SF36">
    <property type="entry name" value="BIFUNCTIONAL (P)PPGPP SYNTHASE_HYDROLASE SPOT"/>
    <property type="match status" value="1"/>
</dbReference>
<feature type="domain" description="HD" evidence="7">
    <location>
        <begin position="58"/>
        <end position="157"/>
    </location>
</feature>
<sequence>MFETLNLFKKPQTSKLGEELDQLSKLYLNPLSSEKIKKAINFADTAHDGQYRKSGEPFLMHPINVGLILASLKMDADTIIAGLLHDVVEDCEIPLSKVRQQFGKNVSTLVNGVTKLLQLDEKIKGDSQAENFQKMALATAEDVRVVIIKLADRLHNLKTIEHLPREKQIKKSRETLDLYAPLAHQIGMHKMAIELEDISFKTIHPIRHKMIVDALKTNDLNRKNLISRVKKAVRKKFNDAKLNVKITGREKRIFSIYQKMKKKKSFSDIYDVFAFRIIVQKADDCYKSLGIIHNLFTPITGRFKDYIAVPKINGYQAIHTSVMTFDGVPMEVQIQTDSMETFASYGIASHGLYKTNVSDDLIQAKSRQLVQRLIETKDRSSSSLEFLENIKSDLSGKDVYIFSPNGKIFTLKSGSTSIDYAYAVHSSLGNYCLACEIDKKLAPLSTILKSGQTVEIIKSKKKNVNPDWLNHVVSSKAVTEIKRQLKQMKISDARALGKDLLEESLQDSGIELKEYPNEQLKEIFRILGARSLNQLLVDIGSGKRTSNLVSQSFSEALRGKKKKMTQIAPEIKIGSPKKYGALKFPECCYPVSGDPSLALHTETGISIHRNECKNLHGFLNKPGKCSNVVWEKEEASEFLSSLNITLKNEPGVLADITKLISQNNSNIESVASNHLDENFVEINIRVLVSDLIHLNKIIEKLQNHKRVTNVLRQGP</sequence>
<dbReference type="EMBL" id="SHBE01000013">
    <property type="protein sequence ID" value="RZO25623.1"/>
    <property type="molecule type" value="Genomic_DNA"/>
</dbReference>
<feature type="domain" description="TGS" evidence="8">
    <location>
        <begin position="395"/>
        <end position="458"/>
    </location>
</feature>
<evidence type="ECO:0000259" key="7">
    <source>
        <dbReference type="PROSITE" id="PS51831"/>
    </source>
</evidence>
<name>A0A520MWM8_9GAMM</name>
<dbReference type="InterPro" id="IPR003607">
    <property type="entry name" value="HD/PDEase_dom"/>
</dbReference>
<dbReference type="EC" id="3.1.7.2" evidence="3"/>
<dbReference type="GO" id="GO:0015949">
    <property type="term" value="P:nucleobase-containing small molecule interconversion"/>
    <property type="evidence" value="ECO:0007669"/>
    <property type="project" value="UniProtKB-ARBA"/>
</dbReference>
<comment type="similarity">
    <text evidence="5">Belongs to the relA/spoT family.</text>
</comment>
<dbReference type="Pfam" id="PF13291">
    <property type="entry name" value="ACT_4"/>
    <property type="match status" value="1"/>
</dbReference>
<reference evidence="9 10" key="1">
    <citation type="submission" date="2019-02" db="EMBL/GenBank/DDBJ databases">
        <title>Prokaryotic population dynamics and viral predation in marine succession experiment using metagenomics: the confinement effect.</title>
        <authorList>
            <person name="Haro-Moreno J.M."/>
            <person name="Rodriguez-Valera F."/>
            <person name="Lopez-Perez M."/>
        </authorList>
    </citation>
    <scope>NUCLEOTIDE SEQUENCE [LARGE SCALE GENOMIC DNA]</scope>
    <source>
        <strain evidence="9">MED-G159</strain>
    </source>
</reference>
<evidence type="ECO:0000256" key="4">
    <source>
        <dbReference type="ARBA" id="ARBA00047968"/>
    </source>
</evidence>
<dbReference type="NCBIfam" id="TIGR00691">
    <property type="entry name" value="spoT_relA"/>
    <property type="match status" value="1"/>
</dbReference>
<feature type="domain" description="ACT" evidence="6">
    <location>
        <begin position="641"/>
        <end position="715"/>
    </location>
</feature>
<dbReference type="Gene3D" id="3.10.20.30">
    <property type="match status" value="1"/>
</dbReference>
<evidence type="ECO:0000256" key="1">
    <source>
        <dbReference type="ARBA" id="ARBA00022801"/>
    </source>
</evidence>
<dbReference type="InterPro" id="IPR002912">
    <property type="entry name" value="ACT_dom"/>
</dbReference>
<dbReference type="Pfam" id="PF02824">
    <property type="entry name" value="TGS"/>
    <property type="match status" value="1"/>
</dbReference>
<dbReference type="InterPro" id="IPR004811">
    <property type="entry name" value="RelA/Spo_fam"/>
</dbReference>
<dbReference type="InterPro" id="IPR045865">
    <property type="entry name" value="ACT-like_dom_sf"/>
</dbReference>
<dbReference type="GO" id="GO:0042594">
    <property type="term" value="P:response to starvation"/>
    <property type="evidence" value="ECO:0007669"/>
    <property type="project" value="TreeGrafter"/>
</dbReference>
<dbReference type="InterPro" id="IPR045600">
    <property type="entry name" value="RelA/SpoT_AH_RIS"/>
</dbReference>
<accession>A0A520MWM8</accession>